<dbReference type="PANTHER" id="PTHR32063:SF33">
    <property type="entry name" value="RND SUPERFAMILY EFFLUX PUMP PERMEASE COMPONENT"/>
    <property type="match status" value="1"/>
</dbReference>
<dbReference type="GO" id="GO:0042910">
    <property type="term" value="F:xenobiotic transmembrane transporter activity"/>
    <property type="evidence" value="ECO:0007669"/>
    <property type="project" value="TreeGrafter"/>
</dbReference>
<dbReference type="SUPFAM" id="SSF82866">
    <property type="entry name" value="Multidrug efflux transporter AcrB transmembrane domain"/>
    <property type="match status" value="2"/>
</dbReference>
<feature type="transmembrane region" description="Helical" evidence="1">
    <location>
        <begin position="1047"/>
        <end position="1072"/>
    </location>
</feature>
<feature type="transmembrane region" description="Helical" evidence="1">
    <location>
        <begin position="901"/>
        <end position="921"/>
    </location>
</feature>
<feature type="transmembrane region" description="Helical" evidence="1">
    <location>
        <begin position="520"/>
        <end position="547"/>
    </location>
</feature>
<keyword evidence="1" id="KW-0472">Membrane</keyword>
<dbReference type="Gene3D" id="3.30.70.1440">
    <property type="entry name" value="Multidrug efflux transporter AcrB pore domain"/>
    <property type="match status" value="1"/>
</dbReference>
<feature type="transmembrane region" description="Helical" evidence="1">
    <location>
        <begin position="875"/>
        <end position="894"/>
    </location>
</feature>
<dbReference type="Gene3D" id="3.30.70.1320">
    <property type="entry name" value="Multidrug efflux transporter AcrB pore domain like"/>
    <property type="match status" value="1"/>
</dbReference>
<reference evidence="2 3" key="1">
    <citation type="submission" date="2018-06" db="EMBL/GenBank/DDBJ databases">
        <title>Genomic Encyclopedia of Type Strains, Phase III (KMG-III): the genomes of soil and plant-associated and newly described type strains.</title>
        <authorList>
            <person name="Whitman W."/>
        </authorList>
    </citation>
    <scope>NUCLEOTIDE SEQUENCE [LARGE SCALE GENOMIC DNA]</scope>
    <source>
        <strain evidence="2 3">CECT 9025</strain>
    </source>
</reference>
<keyword evidence="1" id="KW-1133">Transmembrane helix</keyword>
<keyword evidence="3" id="KW-1185">Reference proteome</keyword>
<accession>A0A318SWH0</accession>
<dbReference type="GO" id="GO:0005886">
    <property type="term" value="C:plasma membrane"/>
    <property type="evidence" value="ECO:0007669"/>
    <property type="project" value="TreeGrafter"/>
</dbReference>
<name>A0A318SWH0_9RHOB</name>
<dbReference type="OrthoDB" id="174266at2"/>
<dbReference type="SUPFAM" id="SSF82693">
    <property type="entry name" value="Multidrug efflux transporter AcrB pore domain, PN1, PN2, PC1 and PC2 subdomains"/>
    <property type="match status" value="1"/>
</dbReference>
<dbReference type="InterPro" id="IPR027463">
    <property type="entry name" value="AcrB_DN_DC_subdom"/>
</dbReference>
<dbReference type="Gene3D" id="3.30.70.1430">
    <property type="entry name" value="Multidrug efflux transporter AcrB pore domain"/>
    <property type="match status" value="2"/>
</dbReference>
<dbReference type="AlphaFoldDB" id="A0A318SWH0"/>
<proteinExistence type="predicted"/>
<dbReference type="PRINTS" id="PR00702">
    <property type="entry name" value="ACRIFLAVINRP"/>
</dbReference>
<dbReference type="PANTHER" id="PTHR32063">
    <property type="match status" value="1"/>
</dbReference>
<feature type="transmembrane region" description="Helical" evidence="1">
    <location>
        <begin position="972"/>
        <end position="991"/>
    </location>
</feature>
<feature type="transmembrane region" description="Helical" evidence="1">
    <location>
        <begin position="1092"/>
        <end position="1112"/>
    </location>
</feature>
<dbReference type="SUPFAM" id="SSF82714">
    <property type="entry name" value="Multidrug efflux transporter AcrB TolC docking domain, DN and DC subdomains"/>
    <property type="match status" value="2"/>
</dbReference>
<dbReference type="Proteomes" id="UP000248311">
    <property type="component" value="Unassembled WGS sequence"/>
</dbReference>
<dbReference type="InterPro" id="IPR001036">
    <property type="entry name" value="Acrflvin-R"/>
</dbReference>
<feature type="transmembrane region" description="Helical" evidence="1">
    <location>
        <begin position="1003"/>
        <end position="1026"/>
    </location>
</feature>
<protein>
    <submittedName>
        <fullName evidence="2">Multidrug efflux pump subunit AcrB</fullName>
    </submittedName>
</protein>
<feature type="transmembrane region" description="Helical" evidence="1">
    <location>
        <begin position="462"/>
        <end position="482"/>
    </location>
</feature>
<dbReference type="RefSeq" id="WP_110813799.1">
    <property type="nucleotide sequence ID" value="NZ_QJTE01000002.1"/>
</dbReference>
<dbReference type="Gene3D" id="3.30.2090.10">
    <property type="entry name" value="Multidrug efflux transporter AcrB TolC docking domain, DN and DC subdomains"/>
    <property type="match status" value="2"/>
</dbReference>
<comment type="caution">
    <text evidence="2">The sequence shown here is derived from an EMBL/GenBank/DDBJ whole genome shotgun (WGS) entry which is preliminary data.</text>
</comment>
<dbReference type="EMBL" id="QJTE01000002">
    <property type="protein sequence ID" value="PYE84739.1"/>
    <property type="molecule type" value="Genomic_DNA"/>
</dbReference>
<gene>
    <name evidence="2" type="ORF">DFP88_102542</name>
</gene>
<sequence>MARPDGQPAGGLLSYFTRHGTAANLVLCLMVVAGLFALPRMRAQFFPDVVIDSIDVRVSWDGAGAEDVDAGIVQLLQPAFQAVTGVTETDARASEGSARLRLEFEPNYDMDRAERDVQAAVDEVSGLPDGVDDPVVRRGGWSDTVTDVVVTGPIGVDQLARIADGMVQQLFAQGVTQAEVSGVTAPETLVTVPSLSLIRYDIGLSDVAQAIAQEVSASPAGEAGDARIRTGTARRGADEIAAIVLRQEADGTQLTVGDVARVEEQGPTRDAALFVGADPAVRIHVSRSATGDTIALQSSVEEVARQVRAGVPQGVSVDLVDSRAEEITGRLRLLLDNGAMGLGLVVLLLFLFLSARTAIWVALGIPAAMLGGIALMYAFGMTLNIMSLFALILTLGIVVDDAIVVGEHADFRARQLGEAPATAAETAARRMFLPVFCSTLTTVIAFFGLVTVGGRFGDLMQAIPVTVIIVLIASLVECFVILPNHLRHSVGQTGKPWYDWPSRQVDRGFSWVRDRLFRPFITAVVALRYPVLALAVLGLASQVALYISGDVQWRFFSSPEQRVLTGNFAMLDSAERDDTRAQMIALQQAALDLGEAYEAETGVNPVAYVTAQTGGTAGRGLSGVDSKEDWQLGAIEVELTDSDQRPMTASAFVTRLQQEVQTLPMTEVLSFRSWGAGPGGDAIDIQLAGAEAQTLKDAAEALKTALAAYPEVSGLEDSLAYDMEEMILTLTPQGRALGFTIEALGQELRQRLGGIEAATYPVGTRTASIRVELPEDELTADFLDRTLLRTEGGATLPLADIVTVQQRSGFSSVRRENGVAQISVNGGLDDEDADRASEIMAQIEARVLPQIEADYGVTTRLSGLSEQEEEFLSDARTGLLFCLGGIYLALCWIFGSWTRPVVVMSVIPFGLIGAIWGHALWGIPISMFSIVGMIGMAGIIINDSIVLVTTVDEYSEARGLGPAIIDAATDRLRPVFLTTLTTVIGLAPLMYETSSQAEFLKPTVITLVYGLGFGFVLVLCVVPALLAVQADWAARVRAARRGLRAPVLRLPMGLAAAAALALFVLLIVPALWPAAPWALAALPQGFGAALGLYLGALALILLAIRLAAGLAARRA</sequence>
<dbReference type="Gene3D" id="1.20.1640.10">
    <property type="entry name" value="Multidrug efflux transporter AcrB transmembrane domain"/>
    <property type="match status" value="2"/>
</dbReference>
<keyword evidence="1" id="KW-0812">Transmembrane</keyword>
<evidence type="ECO:0000313" key="3">
    <source>
        <dbReference type="Proteomes" id="UP000248311"/>
    </source>
</evidence>
<feature type="transmembrane region" description="Helical" evidence="1">
    <location>
        <begin position="927"/>
        <end position="951"/>
    </location>
</feature>
<evidence type="ECO:0000313" key="2">
    <source>
        <dbReference type="EMBL" id="PYE84739.1"/>
    </source>
</evidence>
<feature type="transmembrane region" description="Helical" evidence="1">
    <location>
        <begin position="431"/>
        <end position="450"/>
    </location>
</feature>
<organism evidence="2 3">
    <name type="scientific">Pseudoroseicyclus aestuarii</name>
    <dbReference type="NCBI Taxonomy" id="1795041"/>
    <lineage>
        <taxon>Bacteria</taxon>
        <taxon>Pseudomonadati</taxon>
        <taxon>Pseudomonadota</taxon>
        <taxon>Alphaproteobacteria</taxon>
        <taxon>Rhodobacterales</taxon>
        <taxon>Paracoccaceae</taxon>
        <taxon>Pseudoroseicyclus</taxon>
    </lineage>
</organism>
<evidence type="ECO:0000256" key="1">
    <source>
        <dbReference type="SAM" id="Phobius"/>
    </source>
</evidence>
<feature type="transmembrane region" description="Helical" evidence="1">
    <location>
        <begin position="333"/>
        <end position="353"/>
    </location>
</feature>
<dbReference type="Pfam" id="PF00873">
    <property type="entry name" value="ACR_tran"/>
    <property type="match status" value="1"/>
</dbReference>
<feature type="transmembrane region" description="Helical" evidence="1">
    <location>
        <begin position="20"/>
        <end position="38"/>
    </location>
</feature>